<gene>
    <name evidence="2" type="ORF">GCM10007047_22440</name>
</gene>
<keyword evidence="3" id="KW-1185">Reference proteome</keyword>
<evidence type="ECO:0000259" key="1">
    <source>
        <dbReference type="Pfam" id="PF01522"/>
    </source>
</evidence>
<evidence type="ECO:0000313" key="2">
    <source>
        <dbReference type="EMBL" id="GHC05030.1"/>
    </source>
</evidence>
<dbReference type="Gene3D" id="3.20.20.370">
    <property type="entry name" value="Glycoside hydrolase/deacetylase"/>
    <property type="match status" value="1"/>
</dbReference>
<reference evidence="2" key="2">
    <citation type="submission" date="2020-09" db="EMBL/GenBank/DDBJ databases">
        <authorList>
            <person name="Sun Q."/>
            <person name="Kim S."/>
        </authorList>
    </citation>
    <scope>NUCLEOTIDE SEQUENCE</scope>
    <source>
        <strain evidence="2">KCTC 12870</strain>
    </source>
</reference>
<dbReference type="SUPFAM" id="SSF88713">
    <property type="entry name" value="Glycoside hydrolase/deacetylase"/>
    <property type="match status" value="1"/>
</dbReference>
<protein>
    <recommendedName>
        <fullName evidence="1">NodB homology domain-containing protein</fullName>
    </recommendedName>
</protein>
<dbReference type="Pfam" id="PF01522">
    <property type="entry name" value="Polysacc_deac_1"/>
    <property type="match status" value="1"/>
</dbReference>
<feature type="domain" description="NodB homology" evidence="1">
    <location>
        <begin position="75"/>
        <end position="145"/>
    </location>
</feature>
<evidence type="ECO:0000313" key="3">
    <source>
        <dbReference type="Proteomes" id="UP000642829"/>
    </source>
</evidence>
<organism evidence="2 3">
    <name type="scientific">Cerasicoccus arenae</name>
    <dbReference type="NCBI Taxonomy" id="424488"/>
    <lineage>
        <taxon>Bacteria</taxon>
        <taxon>Pseudomonadati</taxon>
        <taxon>Verrucomicrobiota</taxon>
        <taxon>Opitutia</taxon>
        <taxon>Puniceicoccales</taxon>
        <taxon>Cerasicoccaceae</taxon>
        <taxon>Cerasicoccus</taxon>
    </lineage>
</organism>
<reference evidence="2" key="1">
    <citation type="journal article" date="2014" name="Int. J. Syst. Evol. Microbiol.">
        <title>Complete genome sequence of Corynebacterium casei LMG S-19264T (=DSM 44701T), isolated from a smear-ripened cheese.</title>
        <authorList>
            <consortium name="US DOE Joint Genome Institute (JGI-PGF)"/>
            <person name="Walter F."/>
            <person name="Albersmeier A."/>
            <person name="Kalinowski J."/>
            <person name="Ruckert C."/>
        </authorList>
    </citation>
    <scope>NUCLEOTIDE SEQUENCE</scope>
    <source>
        <strain evidence="2">KCTC 12870</strain>
    </source>
</reference>
<dbReference type="EMBL" id="BMXG01000013">
    <property type="protein sequence ID" value="GHC05030.1"/>
    <property type="molecule type" value="Genomic_DNA"/>
</dbReference>
<accession>A0A8J3DKT9</accession>
<dbReference type="Proteomes" id="UP000642829">
    <property type="component" value="Unassembled WGS sequence"/>
</dbReference>
<dbReference type="InterPro" id="IPR011330">
    <property type="entry name" value="Glyco_hydro/deAcase_b/a-brl"/>
</dbReference>
<dbReference type="GO" id="GO:0005975">
    <property type="term" value="P:carbohydrate metabolic process"/>
    <property type="evidence" value="ECO:0007669"/>
    <property type="project" value="InterPro"/>
</dbReference>
<sequence length="435" mass="48051">MGPEPTVEVCALKYGKRWAYSLDIDDMPVTNYTVSFPLLSGYHFTDAPPGVRGGNRKPFVGNAAVFSSHVNPADEIYNSTLLCWAQIQEMCKAGWAVANHAYSHADYGLTEEQMRNEAYWNQVLIAWHTSNTLAPNYFVYPSGDTAYRPFLKDYQLLSGGHVGEPVSNIHLKDFDWTDLKRIFLDEDEWSKTDDPYHQFPDPIQDGDVVVDITHGMDVEPNHPNRIRWERRLSMIQSLYGEGGADDMWSASIDEIVAYDIARRTAAVDISDNQLTLFLDENAPASPITLTIAGIPESVHLEAPEGGFLYRNKDVVWVTTPSLGGPVGSPLPTPNVRCIYNGPVTDLDWPDAIELAGVRVLQYDVEKGATLSIAIVTLNGAVVEVGSCGASSDAEWKLFSSVPNKSPWSAKGLRVVGNTEAHKKMEIWVVEGEASS</sequence>
<dbReference type="InterPro" id="IPR002509">
    <property type="entry name" value="NODB_dom"/>
</dbReference>
<proteinExistence type="predicted"/>
<name>A0A8J3DKT9_9BACT</name>
<dbReference type="AlphaFoldDB" id="A0A8J3DKT9"/>
<dbReference type="GO" id="GO:0016810">
    <property type="term" value="F:hydrolase activity, acting on carbon-nitrogen (but not peptide) bonds"/>
    <property type="evidence" value="ECO:0007669"/>
    <property type="project" value="InterPro"/>
</dbReference>
<comment type="caution">
    <text evidence="2">The sequence shown here is derived from an EMBL/GenBank/DDBJ whole genome shotgun (WGS) entry which is preliminary data.</text>
</comment>